<keyword evidence="3" id="KW-1185">Reference proteome</keyword>
<dbReference type="EMBL" id="LKAJ02000003">
    <property type="protein sequence ID" value="MCS5712845.1"/>
    <property type="molecule type" value="Genomic_DNA"/>
</dbReference>
<dbReference type="EMBL" id="LKAJ01000029">
    <property type="protein sequence ID" value="KRG17437.1"/>
    <property type="molecule type" value="Genomic_DNA"/>
</dbReference>
<proteinExistence type="predicted"/>
<reference evidence="2" key="2">
    <citation type="journal article" date="2016" name="Genome Announc.">
        <title>Draft Genome Sequences of Two Novel Amoeba-Resistant Intranuclear Bacteria, 'Candidatus Berkiella cookevillensis' and 'Candidatus Berkiella aquae'.</title>
        <authorList>
            <person name="Mehari Y.T."/>
            <person name="Arivett B.A."/>
            <person name="Farone A.L."/>
            <person name="Gunderson J.H."/>
            <person name="Farone M.B."/>
        </authorList>
    </citation>
    <scope>NUCLEOTIDE SEQUENCE</scope>
    <source>
        <strain evidence="2">HT99</strain>
    </source>
</reference>
<protein>
    <submittedName>
        <fullName evidence="1">Uncharacterized protein</fullName>
    </submittedName>
</protein>
<evidence type="ECO:0000313" key="2">
    <source>
        <dbReference type="EMBL" id="MCS5712845.1"/>
    </source>
</evidence>
<dbReference type="Proteomes" id="UP000051497">
    <property type="component" value="Unassembled WGS sequence"/>
</dbReference>
<sequence length="102" mass="12105">MNNKISIPNIEFRRRLNNLVYIFRPCGSINKMPAWKREDIDLWVKYSTEYGWVCVDTNETIMAMPWPCKRSEHISLPPAGEWVSKKEDKSYVYDLVFTKSDI</sequence>
<accession>A0A0Q9Y9L7</accession>
<organism evidence="1">
    <name type="scientific">Candidatus Berkiella aquae</name>
    <dbReference type="NCBI Taxonomy" id="295108"/>
    <lineage>
        <taxon>Bacteria</taxon>
        <taxon>Pseudomonadati</taxon>
        <taxon>Pseudomonadota</taxon>
        <taxon>Gammaproteobacteria</taxon>
        <taxon>Candidatus Berkiellales</taxon>
        <taxon>Candidatus Berkiellaceae</taxon>
        <taxon>Candidatus Berkiella</taxon>
    </lineage>
</organism>
<reference evidence="2" key="3">
    <citation type="submission" date="2021-06" db="EMBL/GenBank/DDBJ databases">
        <title>Genomic Description and Analysis of Intracellular Bacteria, Candidatus Berkiella cookevillensis and Candidatus Berkiella aquae.</title>
        <authorList>
            <person name="Kidane D.T."/>
            <person name="Mehari Y.T."/>
            <person name="Rice F.C."/>
            <person name="Arivett B.A."/>
            <person name="Farone A.L."/>
            <person name="Berk S.G."/>
            <person name="Farone M.B."/>
        </authorList>
    </citation>
    <scope>NUCLEOTIDE SEQUENCE</scope>
    <source>
        <strain evidence="2">HT99</strain>
    </source>
</reference>
<evidence type="ECO:0000313" key="3">
    <source>
        <dbReference type="Proteomes" id="UP000051497"/>
    </source>
</evidence>
<evidence type="ECO:0000313" key="1">
    <source>
        <dbReference type="EMBL" id="KRG17437.1"/>
    </source>
</evidence>
<dbReference type="RefSeq" id="WP_075067772.1">
    <property type="nucleotide sequence ID" value="NZ_LKAJ02000003.1"/>
</dbReference>
<name>A0A0Q9Y9L7_9GAMM</name>
<comment type="caution">
    <text evidence="1">The sequence shown here is derived from an EMBL/GenBank/DDBJ whole genome shotgun (WGS) entry which is preliminary data.</text>
</comment>
<dbReference type="OrthoDB" id="513827at2"/>
<reference evidence="1" key="1">
    <citation type="submission" date="2015-09" db="EMBL/GenBank/DDBJ databases">
        <title>Draft Genome Sequences of Two Novel Amoeba-resistant Intranuclear Bacteria, Candidatus Berkiella cookevillensis and Candidatus Berkiella aquae.</title>
        <authorList>
            <person name="Mehari Y.T."/>
            <person name="Arivett B.A."/>
            <person name="Farone A.L."/>
            <person name="Gunderson J.H."/>
            <person name="Farone M.B."/>
        </authorList>
    </citation>
    <scope>NUCLEOTIDE SEQUENCE [LARGE SCALE GENOMIC DNA]</scope>
    <source>
        <strain evidence="1">HT99</strain>
    </source>
</reference>
<gene>
    <name evidence="2" type="ORF">HT99x_015505</name>
    <name evidence="1" type="ORF">HT99x_03192</name>
</gene>
<dbReference type="AlphaFoldDB" id="A0A0Q9Y9L7"/>
<dbReference type="STRING" id="295108.HT99x_03192"/>